<accession>A0ABQ1ZD61</accession>
<protein>
    <submittedName>
        <fullName evidence="1">Uncharacterized protein</fullName>
    </submittedName>
</protein>
<reference evidence="2" key="1">
    <citation type="journal article" date="2019" name="Int. J. Syst. Evol. Microbiol.">
        <title>The Global Catalogue of Microorganisms (GCM) 10K type strain sequencing project: providing services to taxonomists for standard genome sequencing and annotation.</title>
        <authorList>
            <consortium name="The Broad Institute Genomics Platform"/>
            <consortium name="The Broad Institute Genome Sequencing Center for Infectious Disease"/>
            <person name="Wu L."/>
            <person name="Ma J."/>
        </authorList>
    </citation>
    <scope>NUCLEOTIDE SEQUENCE [LARGE SCALE GENOMIC DNA]</scope>
    <source>
        <strain evidence="2">CGMCC 1.15288</strain>
    </source>
</reference>
<keyword evidence="2" id="KW-1185">Reference proteome</keyword>
<dbReference type="EMBL" id="BMIA01000009">
    <property type="protein sequence ID" value="GGH55935.1"/>
    <property type="molecule type" value="Genomic_DNA"/>
</dbReference>
<dbReference type="Proteomes" id="UP000600214">
    <property type="component" value="Unassembled WGS sequence"/>
</dbReference>
<comment type="caution">
    <text evidence="1">The sequence shown here is derived from an EMBL/GenBank/DDBJ whole genome shotgun (WGS) entry which is preliminary data.</text>
</comment>
<evidence type="ECO:0000313" key="1">
    <source>
        <dbReference type="EMBL" id="GGH55935.1"/>
    </source>
</evidence>
<name>A0ABQ1ZD61_9BACT</name>
<organism evidence="1 2">
    <name type="scientific">Dyadobacter endophyticus</name>
    <dbReference type="NCBI Taxonomy" id="1749036"/>
    <lineage>
        <taxon>Bacteria</taxon>
        <taxon>Pseudomonadati</taxon>
        <taxon>Bacteroidota</taxon>
        <taxon>Cytophagia</taxon>
        <taxon>Cytophagales</taxon>
        <taxon>Spirosomataceae</taxon>
        <taxon>Dyadobacter</taxon>
    </lineage>
</organism>
<proteinExistence type="predicted"/>
<gene>
    <name evidence="1" type="ORF">GCM10007423_64000</name>
</gene>
<evidence type="ECO:0000313" key="2">
    <source>
        <dbReference type="Proteomes" id="UP000600214"/>
    </source>
</evidence>
<sequence>MAYLNLTGSESGANLLEVTGYPFDENWFKERKPRTWVRCDETDCIYETDIIELLGNVHFKDQHLWDTICDGYYACDIPDAIKCGCKTEHELTKKLVAAAKVSEPSCSCSQRTSIPIVKQVH</sequence>